<dbReference type="PANTHER" id="PTHR43353:SF3">
    <property type="entry name" value="ALDEHYDE DEHYDROGENASE-RELATED"/>
    <property type="match status" value="1"/>
</dbReference>
<dbReference type="Proteomes" id="UP001500841">
    <property type="component" value="Unassembled WGS sequence"/>
</dbReference>
<dbReference type="InterPro" id="IPR016161">
    <property type="entry name" value="Ald_DH/histidinol_DH"/>
</dbReference>
<evidence type="ECO:0000259" key="2">
    <source>
        <dbReference type="Pfam" id="PF00171"/>
    </source>
</evidence>
<keyword evidence="1" id="KW-0560">Oxidoreductase</keyword>
<dbReference type="Pfam" id="PF00171">
    <property type="entry name" value="Aldedh"/>
    <property type="match status" value="2"/>
</dbReference>
<feature type="domain" description="Aldehyde dehydrogenase" evidence="2">
    <location>
        <begin position="392"/>
        <end position="469"/>
    </location>
</feature>
<accession>A0ABP7W993</accession>
<sequence length="530" mass="56970">MLLMKITGKQIIGYSTADSKSDTFKSSIAMEDHSGPYLFGEATAANVDEAAKKANAAFRTYKLLPAADKVEFLETIAAEINGIRETLVNIAMQETHLPQPRLNGEIDRTINQINLFANLLNEGSWVNAIIDKAMPDRQPLPKPHICQMQRPLGPVAVFGASNFPFAFSVAGGDTISALAAGCPVVYKAHFGHPVTSELVGKCIAEAAKKTGMPDGVFSLLQGKTTEGGQALVNHPLIKAVGFTGSLRGGRALFDSGVKREEPIPVYAEMGSVNPVFLLPGKLKDDPEGLARSLVASNILGVGQFCTNPGVILMLRGNDTDRFLKQYAESLTAANGGLMLTDAIYGAYCKSITGLESLPSLKSLGKGVSNANHAIPEAFSVSGADFLKEKSLFEEHFGPVALLVVADDEQQLLEIAENIPGQITNSVWANQADVSAYKELFDILEEKAGRVMINNVPTGVEVTHAMQHGGPYPATTDSRTTSVGSQAIYRFVRPVCYQNFPQELLPPELQDSNPLNIWRKVDGQLTRDTLA</sequence>
<dbReference type="InterPro" id="IPR044151">
    <property type="entry name" value="ALDH_KGSADH"/>
</dbReference>
<reference evidence="4" key="1">
    <citation type="journal article" date="2019" name="Int. J. Syst. Evol. Microbiol.">
        <title>The Global Catalogue of Microorganisms (GCM) 10K type strain sequencing project: providing services to taxonomists for standard genome sequencing and annotation.</title>
        <authorList>
            <consortium name="The Broad Institute Genomics Platform"/>
            <consortium name="The Broad Institute Genome Sequencing Center for Infectious Disease"/>
            <person name="Wu L."/>
            <person name="Ma J."/>
        </authorList>
    </citation>
    <scope>NUCLEOTIDE SEQUENCE [LARGE SCALE GENOMIC DNA]</scope>
    <source>
        <strain evidence="4">JCM 17085</strain>
    </source>
</reference>
<name>A0ABP7W993_9SPHI</name>
<feature type="domain" description="Aldehyde dehydrogenase" evidence="2">
    <location>
        <begin position="40"/>
        <end position="336"/>
    </location>
</feature>
<dbReference type="InterPro" id="IPR050740">
    <property type="entry name" value="Aldehyde_DH_Superfamily"/>
</dbReference>
<gene>
    <name evidence="3" type="ORF">GCM10022392_00930</name>
</gene>
<protein>
    <submittedName>
        <fullName evidence="3">Aldehyde dehydrogenase (NADP(+))</fullName>
    </submittedName>
</protein>
<dbReference type="EMBL" id="BAABCV010000001">
    <property type="protein sequence ID" value="GAA4084041.1"/>
    <property type="molecule type" value="Genomic_DNA"/>
</dbReference>
<dbReference type="InterPro" id="IPR015590">
    <property type="entry name" value="Aldehyde_DH_dom"/>
</dbReference>
<keyword evidence="4" id="KW-1185">Reference proteome</keyword>
<proteinExistence type="predicted"/>
<dbReference type="Gene3D" id="3.40.605.10">
    <property type="entry name" value="Aldehyde Dehydrogenase, Chain A, domain 1"/>
    <property type="match status" value="1"/>
</dbReference>
<evidence type="ECO:0000256" key="1">
    <source>
        <dbReference type="ARBA" id="ARBA00023002"/>
    </source>
</evidence>
<dbReference type="SUPFAM" id="SSF53720">
    <property type="entry name" value="ALDH-like"/>
    <property type="match status" value="1"/>
</dbReference>
<dbReference type="InterPro" id="IPR016163">
    <property type="entry name" value="Ald_DH_C"/>
</dbReference>
<dbReference type="PANTHER" id="PTHR43353">
    <property type="entry name" value="SUCCINATE-SEMIALDEHYDE DEHYDROGENASE, MITOCHONDRIAL"/>
    <property type="match status" value="1"/>
</dbReference>
<organism evidence="3 4">
    <name type="scientific">Mucilaginibacter panaciglaebae</name>
    <dbReference type="NCBI Taxonomy" id="502331"/>
    <lineage>
        <taxon>Bacteria</taxon>
        <taxon>Pseudomonadati</taxon>
        <taxon>Bacteroidota</taxon>
        <taxon>Sphingobacteriia</taxon>
        <taxon>Sphingobacteriales</taxon>
        <taxon>Sphingobacteriaceae</taxon>
        <taxon>Mucilaginibacter</taxon>
    </lineage>
</organism>
<comment type="caution">
    <text evidence="3">The sequence shown here is derived from an EMBL/GenBank/DDBJ whole genome shotgun (WGS) entry which is preliminary data.</text>
</comment>
<evidence type="ECO:0000313" key="3">
    <source>
        <dbReference type="EMBL" id="GAA4084041.1"/>
    </source>
</evidence>
<evidence type="ECO:0000313" key="4">
    <source>
        <dbReference type="Proteomes" id="UP001500841"/>
    </source>
</evidence>
<dbReference type="Gene3D" id="3.40.309.10">
    <property type="entry name" value="Aldehyde Dehydrogenase, Chain A, domain 2"/>
    <property type="match status" value="1"/>
</dbReference>
<dbReference type="InterPro" id="IPR016162">
    <property type="entry name" value="Ald_DH_N"/>
</dbReference>
<dbReference type="CDD" id="cd07129">
    <property type="entry name" value="ALDH_KGSADH"/>
    <property type="match status" value="1"/>
</dbReference>